<evidence type="ECO:0000313" key="2">
    <source>
        <dbReference type="EMBL" id="JAS24458.1"/>
    </source>
</evidence>
<dbReference type="InterPro" id="IPR036728">
    <property type="entry name" value="PBP_GOBP_sf"/>
</dbReference>
<protein>
    <submittedName>
        <fullName evidence="2">Uncharacterized protein</fullName>
    </submittedName>
</protein>
<dbReference type="InterPro" id="IPR006170">
    <property type="entry name" value="PBP/GOBP"/>
</dbReference>
<accession>A0A1B6DFI3</accession>
<dbReference type="SUPFAM" id="SSF47565">
    <property type="entry name" value="Insect pheromone/odorant-binding proteins"/>
    <property type="match status" value="1"/>
</dbReference>
<evidence type="ECO:0000256" key="1">
    <source>
        <dbReference type="SAM" id="Phobius"/>
    </source>
</evidence>
<keyword evidence="1" id="KW-0472">Membrane</keyword>
<dbReference type="EMBL" id="GEDC01012840">
    <property type="protein sequence ID" value="JAS24458.1"/>
    <property type="molecule type" value="Transcribed_RNA"/>
</dbReference>
<proteinExistence type="predicted"/>
<keyword evidence="1" id="KW-1133">Transmembrane helix</keyword>
<gene>
    <name evidence="2" type="ORF">g.44499</name>
</gene>
<sequence length="142" mass="15836">MSFSRNFQYIAIGTLVYFNIVIIYGQQDMLSIFNRCKDESNATNDDIETFKNQQIPTTSTGKCLLSCMFHDSGLMSDDQYDIKGAHLLASKVYQNDPVKMAKAKQVNEACAKELKSFDGDKCEIAAFVANCTMRASAKFGLV</sequence>
<dbReference type="CDD" id="cd23992">
    <property type="entry name" value="PBP_GOBP"/>
    <property type="match status" value="1"/>
</dbReference>
<name>A0A1B6DFI3_9HEMI</name>
<dbReference type="SMART" id="SM00708">
    <property type="entry name" value="PhBP"/>
    <property type="match status" value="1"/>
</dbReference>
<organism evidence="2">
    <name type="scientific">Clastoptera arizonana</name>
    <name type="common">Arizona spittle bug</name>
    <dbReference type="NCBI Taxonomy" id="38151"/>
    <lineage>
        <taxon>Eukaryota</taxon>
        <taxon>Metazoa</taxon>
        <taxon>Ecdysozoa</taxon>
        <taxon>Arthropoda</taxon>
        <taxon>Hexapoda</taxon>
        <taxon>Insecta</taxon>
        <taxon>Pterygota</taxon>
        <taxon>Neoptera</taxon>
        <taxon>Paraneoptera</taxon>
        <taxon>Hemiptera</taxon>
        <taxon>Auchenorrhyncha</taxon>
        <taxon>Cercopoidea</taxon>
        <taxon>Clastopteridae</taxon>
        <taxon>Clastoptera</taxon>
    </lineage>
</organism>
<dbReference type="Pfam" id="PF01395">
    <property type="entry name" value="PBP_GOBP"/>
    <property type="match status" value="1"/>
</dbReference>
<reference evidence="2" key="1">
    <citation type="submission" date="2015-12" db="EMBL/GenBank/DDBJ databases">
        <title>De novo transcriptome assembly of four potential Pierce s Disease insect vectors from Arizona vineyards.</title>
        <authorList>
            <person name="Tassone E.E."/>
        </authorList>
    </citation>
    <scope>NUCLEOTIDE SEQUENCE</scope>
</reference>
<dbReference type="GO" id="GO:0005549">
    <property type="term" value="F:odorant binding"/>
    <property type="evidence" value="ECO:0007669"/>
    <property type="project" value="InterPro"/>
</dbReference>
<keyword evidence="1" id="KW-0812">Transmembrane</keyword>
<dbReference type="Gene3D" id="1.10.238.20">
    <property type="entry name" value="Pheromone/general odorant binding protein domain"/>
    <property type="match status" value="1"/>
</dbReference>
<feature type="transmembrane region" description="Helical" evidence="1">
    <location>
        <begin position="6"/>
        <end position="25"/>
    </location>
</feature>
<dbReference type="AlphaFoldDB" id="A0A1B6DFI3"/>